<evidence type="ECO:0000313" key="3">
    <source>
        <dbReference type="Proteomes" id="UP000438991"/>
    </source>
</evidence>
<dbReference type="GO" id="GO:0016787">
    <property type="term" value="F:hydrolase activity"/>
    <property type="evidence" value="ECO:0007669"/>
    <property type="project" value="UniProtKB-KW"/>
</dbReference>
<dbReference type="Gene3D" id="3.40.50.1820">
    <property type="entry name" value="alpha/beta hydrolase"/>
    <property type="match status" value="1"/>
</dbReference>
<dbReference type="InterPro" id="IPR022742">
    <property type="entry name" value="Hydrolase_4"/>
</dbReference>
<evidence type="ECO:0000313" key="2">
    <source>
        <dbReference type="EMBL" id="MTW18297.1"/>
    </source>
</evidence>
<gene>
    <name evidence="2" type="ORF">GJ689_19020</name>
</gene>
<sequence>MKLVSIPANPAPVGARVGTITTRDGVTLRFARFPPPSGRKGTVCLFPGRGEFIEKYFEVVHDLRTRGFAVAILDFRGQGLSQRAVRDGRKGHVGRFTDYLVDIETFVKEVVLPDCPPPFFALGQGMGATVLIESAARGHRWFDRMVLSGPMIDLAQRPLLGAAAPLARTLRLFGLGRLAAPGASRRPAALGPFTDNPATSDPVRHARIAAVVEAEPALAVAAPTIAWVDAAFRTMAAMQRPPYAARLRQPMLLVAGGSDAVVSTAAVESFGSHLRAGSHLIVPGARHELMMERDPIRALFWAAFDAFVPGTPLYG</sequence>
<dbReference type="PANTHER" id="PTHR11614">
    <property type="entry name" value="PHOSPHOLIPASE-RELATED"/>
    <property type="match status" value="1"/>
</dbReference>
<dbReference type="SUPFAM" id="SSF53474">
    <property type="entry name" value="alpha/beta-Hydrolases"/>
    <property type="match status" value="1"/>
</dbReference>
<dbReference type="AlphaFoldDB" id="A0A9X4XNB0"/>
<dbReference type="InterPro" id="IPR029058">
    <property type="entry name" value="AB_hydrolase_fold"/>
</dbReference>
<dbReference type="RefSeq" id="WP_170300883.1">
    <property type="nucleotide sequence ID" value="NZ_WNKV01000016.1"/>
</dbReference>
<dbReference type="EMBL" id="WNKV01000016">
    <property type="protein sequence ID" value="MTW18297.1"/>
    <property type="molecule type" value="Genomic_DNA"/>
</dbReference>
<accession>A0A9X4XNB0</accession>
<dbReference type="Proteomes" id="UP000438991">
    <property type="component" value="Unassembled WGS sequence"/>
</dbReference>
<comment type="caution">
    <text evidence="2">The sequence shown here is derived from an EMBL/GenBank/DDBJ whole genome shotgun (WGS) entry which is preliminary data.</text>
</comment>
<feature type="domain" description="Serine aminopeptidase S33" evidence="1">
    <location>
        <begin position="40"/>
        <end position="294"/>
    </location>
</feature>
<evidence type="ECO:0000259" key="1">
    <source>
        <dbReference type="Pfam" id="PF12146"/>
    </source>
</evidence>
<name>A0A9X4XNB0_9BRAD</name>
<organism evidence="2 3">
    <name type="scientific">Rhodoplanes serenus</name>
    <dbReference type="NCBI Taxonomy" id="200615"/>
    <lineage>
        <taxon>Bacteria</taxon>
        <taxon>Pseudomonadati</taxon>
        <taxon>Pseudomonadota</taxon>
        <taxon>Alphaproteobacteria</taxon>
        <taxon>Hyphomicrobiales</taxon>
        <taxon>Nitrobacteraceae</taxon>
        <taxon>Rhodoplanes</taxon>
    </lineage>
</organism>
<reference evidence="2 3" key="1">
    <citation type="submission" date="2019-11" db="EMBL/GenBank/DDBJ databases">
        <title>Whole-genome sequence of Rhodoplanes serenus DSM 18633, type strain.</title>
        <authorList>
            <person name="Kyndt J.A."/>
            <person name="Meyer T.E."/>
        </authorList>
    </citation>
    <scope>NUCLEOTIDE SEQUENCE [LARGE SCALE GENOMIC DNA]</scope>
    <source>
        <strain evidence="2 3">DSM 18633</strain>
    </source>
</reference>
<proteinExistence type="predicted"/>
<protein>
    <submittedName>
        <fullName evidence="2">Alpha/beta fold hydrolase</fullName>
    </submittedName>
</protein>
<keyword evidence="2" id="KW-0378">Hydrolase</keyword>
<dbReference type="Pfam" id="PF12146">
    <property type="entry name" value="Hydrolase_4"/>
    <property type="match status" value="1"/>
</dbReference>
<dbReference type="InterPro" id="IPR051044">
    <property type="entry name" value="MAG_DAG_Lipase"/>
</dbReference>